<comment type="caution">
    <text evidence="2">The sequence shown here is derived from an EMBL/GenBank/DDBJ whole genome shotgun (WGS) entry which is preliminary data.</text>
</comment>
<keyword evidence="1" id="KW-0732">Signal</keyword>
<protein>
    <recommendedName>
        <fullName evidence="4">Gliding motility-associated C-terminal domain-containing protein</fullName>
    </recommendedName>
</protein>
<keyword evidence="3" id="KW-1185">Reference proteome</keyword>
<reference evidence="2 3" key="1">
    <citation type="submission" date="2018-10" db="EMBL/GenBank/DDBJ databases">
        <authorList>
            <person name="Chen X."/>
        </authorList>
    </citation>
    <scope>NUCLEOTIDE SEQUENCE [LARGE SCALE GENOMIC DNA]</scope>
    <source>
        <strain evidence="2 3">YIM 102668</strain>
    </source>
</reference>
<evidence type="ECO:0000313" key="2">
    <source>
        <dbReference type="EMBL" id="RLZ08705.1"/>
    </source>
</evidence>
<dbReference type="Pfam" id="PF13585">
    <property type="entry name" value="CHU_C"/>
    <property type="match status" value="1"/>
</dbReference>
<gene>
    <name evidence="2" type="ORF">EAH69_09280</name>
</gene>
<accession>A0A3L9M6Q9</accession>
<proteinExistence type="predicted"/>
<dbReference type="OrthoDB" id="9765926at2"/>
<dbReference type="EMBL" id="RDOJ01000012">
    <property type="protein sequence ID" value="RLZ08705.1"/>
    <property type="molecule type" value="Genomic_DNA"/>
</dbReference>
<feature type="chain" id="PRO_5018180282" description="Gliding motility-associated C-terminal domain-containing protein" evidence="1">
    <location>
        <begin position="20"/>
        <end position="1021"/>
    </location>
</feature>
<evidence type="ECO:0000313" key="3">
    <source>
        <dbReference type="Proteomes" id="UP000275348"/>
    </source>
</evidence>
<evidence type="ECO:0000256" key="1">
    <source>
        <dbReference type="SAM" id="SignalP"/>
    </source>
</evidence>
<dbReference type="RefSeq" id="WP_121934924.1">
    <property type="nucleotide sequence ID" value="NZ_RDOJ01000012.1"/>
</dbReference>
<sequence>MKNIYSFILALLLFVTVQAQNYPKITPLEGGLFFEDLHLDYYPINGIKPKSNCTISHSETRFKYFSYKANYNMAFAFDLISADPSFSFYVWKLEKDKLPESIFEDKTTITSHRSVEGDASTKGLKEDDAQICESYTVSNRNGYAKGFHGAEQLLEGETIVIAVYGNTIENPFAIKINVAEERTLNNFNNKCDTEGYTFDEIITAVTSHSGSSNVTLYQDQSFQTILPVGSTVATEQTIYAQVKDASGKLIYIYTIPISFKPNYLFFFNSASYEVCGPQFTINYDQIIRDNVTNHGDVNDFVIEYIELNGRRYADGEVISLSDHFTRIYGKVKYVGNSGCETSSTFDFSVRNIKYITDRNPIIETCNPTFKIDKLNLRLLTQVINDEDYDIKFYLPNGTEVFDGDNVTINGDQLVLNYIPVHYAIGCIGTTGTITINKTSTLPILDANLTACLVDLNQELIDQKIAEIKNGTTANLTFYYQGSLIQYNELLSTIRSNRNGTIEVRVEEGCPTTRQFNFNIKESSIALNREIIIIQEFCVEASSIINYTNQDLKQIALQNILNAGSISTYDFKFYDESNVEITSVNNLQAERRIKVVLKLNSEDCTVEFTIELIRVNKLEINNSSRELTASCDNTIIFTRESLIELFGNEVANYQTSVSLNQVYPIAFGSANQATFSIDFYEDVNCVTTKEVIINRGSELNVDLNSIQQEITNNPFRFCGTIDSTELQNYLDGYISRILIANPNLQTEQTVAQYVQAIIANNGVVSVKFLDPNQCGTKEVEFKYSAYPMLELDIDQNVFTCTGQLYVLDLSTYTIARVFDQNGTEIFGVRNQFSLAVGNYIVEVENEFGCITQKSLIVTTSPEPTIEEIILNLDSIEIIAHGNGGILEYSLDGKIWQSSNKFLGIQKGKSYTIYVRENGCALISISDIVYLNLPNFISPNGDGINDNWRPIGVNTNFNVRIQIFNRYGKIVYTAEGENVLNWNGTINNRPLNSDSYWYIIEYIDNKAVIKLKYQGYITIKSNK</sequence>
<dbReference type="InterPro" id="IPR026341">
    <property type="entry name" value="T9SS_type_B"/>
</dbReference>
<dbReference type="AlphaFoldDB" id="A0A3L9M6Q9"/>
<feature type="signal peptide" evidence="1">
    <location>
        <begin position="1"/>
        <end position="19"/>
    </location>
</feature>
<dbReference type="NCBIfam" id="TIGR04131">
    <property type="entry name" value="Bac_Flav_CTERM"/>
    <property type="match status" value="1"/>
</dbReference>
<evidence type="ECO:0008006" key="4">
    <source>
        <dbReference type="Google" id="ProtNLM"/>
    </source>
</evidence>
<name>A0A3L9M6Q9_9FLAO</name>
<dbReference type="Proteomes" id="UP000275348">
    <property type="component" value="Unassembled WGS sequence"/>
</dbReference>
<organism evidence="2 3">
    <name type="scientific">Faecalibacter macacae</name>
    <dbReference type="NCBI Taxonomy" id="1859289"/>
    <lineage>
        <taxon>Bacteria</taxon>
        <taxon>Pseudomonadati</taxon>
        <taxon>Bacteroidota</taxon>
        <taxon>Flavobacteriia</taxon>
        <taxon>Flavobacteriales</taxon>
        <taxon>Weeksellaceae</taxon>
        <taxon>Faecalibacter</taxon>
    </lineage>
</organism>